<evidence type="ECO:0000313" key="7">
    <source>
        <dbReference type="EMBL" id="MCR6489190.1"/>
    </source>
</evidence>
<sequence length="1000" mass="106712">MSQPGELRVLGPVEAVGPAGPATLHGTRQRVVLGVLALHAGTVLPIPRLVDVLWGEDPPRTAVKTLHSHVARLRQALEGCGFPGVLVTREPGYLLTVPPVAVDAHRFEQQVRAGAADLAAGAAEKAATTLRAAVALWRGDAFADAEPSGWGRREVDRLHELRLGAVEDLWDAELRLGHHEQAVRELPRLLAAAPSRERLTGLHLLALYRCGRHTDALDAFQRLRRRLADELGVDPGPELLALHTAILRRDPGLDPRPATTGPSQLPAGVGHFTGREAELAALDAVLEEPERPVVVLSGAAGMGKTALALHWAHRVAARFPDGRLFLDLRGEDPDEPLPGARALTHLLRGLDVPDENIPGDQAGRAALYRSLLHGRRCLVVVDNVAGLEDVLPLIPGTGPALLVVTSRQHLAALSTRHAVRPIALDAFGHAESVALLDRVLGAERVRRERGPAARVARLCGGMPLALRIAAARLVGAPKRPIAELAAELAGAGRLETLAVEGDSRTVRAVLATAYRPLAAAQARFFRRAALGPGATFSAALGAALCEVPSGDGERVAAGLAATHLVTAAGAGRFRFHDLIREFARQCARADEPPAAHAEIADRLVDWYLVAAAAANRAIDPNRDLVTPAPRFAAPDVPVGADRHAALTFLTAERDNLLPVVRFAREHGRAEAAWQLTYLLTSFYDTAGHWHTRVELCREGTAAATGLGDPLAEAEMLRALGVAYFMTRRLPEALETNAAALRTARAAGDVQGEGHIHNNTANAYAELRRFDEAIAAHRLAVARNAAAGNDLGHALSQRNLGHTYVRMGRARESLDPLTAALTTFRALGNARLEAATLDTLGEAHLQRGDHRAALASLGEALTISRVLGDRWLEWESLLDTGRVHLGRGDFATASDHFGQALDLSRDVGDRHGEAAALEHLGRARLGAGDLAAAREHLERGLAVRATVPDGYEQAHLHRDLADLEARLGRPADAARHRATAAALYTQANATAEAREVANRRA</sequence>
<dbReference type="InterPro" id="IPR005158">
    <property type="entry name" value="BTAD"/>
</dbReference>
<evidence type="ECO:0000256" key="1">
    <source>
        <dbReference type="ARBA" id="ARBA00005820"/>
    </source>
</evidence>
<dbReference type="SMART" id="SM01043">
    <property type="entry name" value="BTAD"/>
    <property type="match status" value="1"/>
</dbReference>
<keyword evidence="8" id="KW-1185">Reference proteome</keyword>
<dbReference type="InterPro" id="IPR011990">
    <property type="entry name" value="TPR-like_helical_dom_sf"/>
</dbReference>
<dbReference type="InterPro" id="IPR001867">
    <property type="entry name" value="OmpR/PhoB-type_DNA-bd"/>
</dbReference>
<dbReference type="GO" id="GO:0003677">
    <property type="term" value="F:DNA binding"/>
    <property type="evidence" value="ECO:0007669"/>
    <property type="project" value="UniProtKB-UniRule"/>
</dbReference>
<dbReference type="InterPro" id="IPR041664">
    <property type="entry name" value="AAA_16"/>
</dbReference>
<evidence type="ECO:0000256" key="3">
    <source>
        <dbReference type="ARBA" id="ARBA00023125"/>
    </source>
</evidence>
<reference evidence="7" key="1">
    <citation type="submission" date="2022-06" db="EMBL/GenBank/DDBJ databases">
        <title>Amycolatopsis iheyaensis sp. nov., a new species of the genus Amycolatopsis isolated from soil in Iheya island, Japan.</title>
        <authorList>
            <person name="Ngamcharungchit C."/>
            <person name="Kanto H."/>
            <person name="Take A."/>
            <person name="Intra B."/>
            <person name="Matsumoto A."/>
            <person name="Panbangred W."/>
            <person name="Inahashi Y."/>
        </authorList>
    </citation>
    <scope>NUCLEOTIDE SEQUENCE</scope>
    <source>
        <strain evidence="7">OK19-0408</strain>
    </source>
</reference>
<dbReference type="InterPro" id="IPR019734">
    <property type="entry name" value="TPR_rpt"/>
</dbReference>
<comment type="similarity">
    <text evidence="1">Belongs to the AfsR/DnrI/RedD regulatory family.</text>
</comment>
<dbReference type="SUPFAM" id="SSF46894">
    <property type="entry name" value="C-terminal effector domain of the bipartite response regulators"/>
    <property type="match status" value="1"/>
</dbReference>
<dbReference type="Proteomes" id="UP001144096">
    <property type="component" value="Unassembled WGS sequence"/>
</dbReference>
<evidence type="ECO:0000256" key="5">
    <source>
        <dbReference type="PROSITE-ProRule" id="PRU01091"/>
    </source>
</evidence>
<dbReference type="InterPro" id="IPR027417">
    <property type="entry name" value="P-loop_NTPase"/>
</dbReference>
<dbReference type="Pfam" id="PF00486">
    <property type="entry name" value="Trans_reg_C"/>
    <property type="match status" value="1"/>
</dbReference>
<dbReference type="GO" id="GO:0006355">
    <property type="term" value="P:regulation of DNA-templated transcription"/>
    <property type="evidence" value="ECO:0007669"/>
    <property type="project" value="InterPro"/>
</dbReference>
<evidence type="ECO:0000256" key="2">
    <source>
        <dbReference type="ARBA" id="ARBA00023015"/>
    </source>
</evidence>
<dbReference type="Gene3D" id="1.10.10.10">
    <property type="entry name" value="Winged helix-like DNA-binding domain superfamily/Winged helix DNA-binding domain"/>
    <property type="match status" value="1"/>
</dbReference>
<dbReference type="Pfam" id="PF13424">
    <property type="entry name" value="TPR_12"/>
    <property type="match status" value="2"/>
</dbReference>
<dbReference type="InterPro" id="IPR036388">
    <property type="entry name" value="WH-like_DNA-bd_sf"/>
</dbReference>
<evidence type="ECO:0000259" key="6">
    <source>
        <dbReference type="PROSITE" id="PS51755"/>
    </source>
</evidence>
<dbReference type="InterPro" id="IPR003593">
    <property type="entry name" value="AAA+_ATPase"/>
</dbReference>
<dbReference type="PANTHER" id="PTHR35807">
    <property type="entry name" value="TRANSCRIPTIONAL REGULATOR REDD-RELATED"/>
    <property type="match status" value="1"/>
</dbReference>
<dbReference type="SMART" id="SM00382">
    <property type="entry name" value="AAA"/>
    <property type="match status" value="1"/>
</dbReference>
<dbReference type="PROSITE" id="PS51755">
    <property type="entry name" value="OMPR_PHOB"/>
    <property type="match status" value="1"/>
</dbReference>
<accession>A0A9X2SQX8</accession>
<dbReference type="InterPro" id="IPR016032">
    <property type="entry name" value="Sig_transdc_resp-reg_C-effctor"/>
</dbReference>
<dbReference type="SMART" id="SM00862">
    <property type="entry name" value="Trans_reg_C"/>
    <property type="match status" value="1"/>
</dbReference>
<dbReference type="Pfam" id="PF13191">
    <property type="entry name" value="AAA_16"/>
    <property type="match status" value="1"/>
</dbReference>
<gene>
    <name evidence="7" type="ORF">M8542_40840</name>
</gene>
<protein>
    <submittedName>
        <fullName evidence="7">Tetratricopeptide repeat protein</fullName>
    </submittedName>
</protein>
<organism evidence="7 8">
    <name type="scientific">Amycolatopsis iheyensis</name>
    <dbReference type="NCBI Taxonomy" id="2945988"/>
    <lineage>
        <taxon>Bacteria</taxon>
        <taxon>Bacillati</taxon>
        <taxon>Actinomycetota</taxon>
        <taxon>Actinomycetes</taxon>
        <taxon>Pseudonocardiales</taxon>
        <taxon>Pseudonocardiaceae</taxon>
        <taxon>Amycolatopsis</taxon>
    </lineage>
</organism>
<dbReference type="EMBL" id="JAMXQV010000030">
    <property type="protein sequence ID" value="MCR6489190.1"/>
    <property type="molecule type" value="Genomic_DNA"/>
</dbReference>
<proteinExistence type="inferred from homology"/>
<evidence type="ECO:0000256" key="4">
    <source>
        <dbReference type="ARBA" id="ARBA00023163"/>
    </source>
</evidence>
<dbReference type="Gene3D" id="1.25.40.10">
    <property type="entry name" value="Tetratricopeptide repeat domain"/>
    <property type="match status" value="2"/>
</dbReference>
<name>A0A9X2SQX8_9PSEU</name>
<dbReference type="PANTHER" id="PTHR35807:SF1">
    <property type="entry name" value="TRANSCRIPTIONAL REGULATOR REDD"/>
    <property type="match status" value="1"/>
</dbReference>
<dbReference type="Pfam" id="PF03704">
    <property type="entry name" value="BTAD"/>
    <property type="match status" value="1"/>
</dbReference>
<dbReference type="SUPFAM" id="SSF48452">
    <property type="entry name" value="TPR-like"/>
    <property type="match status" value="3"/>
</dbReference>
<evidence type="ECO:0000313" key="8">
    <source>
        <dbReference type="Proteomes" id="UP001144096"/>
    </source>
</evidence>
<dbReference type="SMART" id="SM00028">
    <property type="entry name" value="TPR"/>
    <property type="match status" value="6"/>
</dbReference>
<dbReference type="InterPro" id="IPR051677">
    <property type="entry name" value="AfsR-DnrI-RedD_regulator"/>
</dbReference>
<dbReference type="GO" id="GO:0000160">
    <property type="term" value="P:phosphorelay signal transduction system"/>
    <property type="evidence" value="ECO:0007669"/>
    <property type="project" value="InterPro"/>
</dbReference>
<dbReference type="SUPFAM" id="SSF52540">
    <property type="entry name" value="P-loop containing nucleoside triphosphate hydrolases"/>
    <property type="match status" value="1"/>
</dbReference>
<comment type="caution">
    <text evidence="7">The sequence shown here is derived from an EMBL/GenBank/DDBJ whole genome shotgun (WGS) entry which is preliminary data.</text>
</comment>
<feature type="domain" description="OmpR/PhoB-type" evidence="6">
    <location>
        <begin position="1"/>
        <end position="106"/>
    </location>
</feature>
<feature type="DNA-binding region" description="OmpR/PhoB-type" evidence="5">
    <location>
        <begin position="1"/>
        <end position="106"/>
    </location>
</feature>
<dbReference type="PRINTS" id="PR00364">
    <property type="entry name" value="DISEASERSIST"/>
</dbReference>
<keyword evidence="3 5" id="KW-0238">DNA-binding</keyword>
<dbReference type="CDD" id="cd15831">
    <property type="entry name" value="BTAD"/>
    <property type="match status" value="1"/>
</dbReference>
<keyword evidence="2" id="KW-0805">Transcription regulation</keyword>
<dbReference type="Gene3D" id="3.40.50.300">
    <property type="entry name" value="P-loop containing nucleotide triphosphate hydrolases"/>
    <property type="match status" value="1"/>
</dbReference>
<dbReference type="AlphaFoldDB" id="A0A9X2SQX8"/>
<keyword evidence="4" id="KW-0804">Transcription</keyword>